<gene>
    <name evidence="2" type="ORF">ABE541_17340</name>
</gene>
<dbReference type="RefSeq" id="WP_168127440.1">
    <property type="nucleotide sequence ID" value="NZ_JBDJNQ010000008.1"/>
</dbReference>
<proteinExistence type="predicted"/>
<feature type="transmembrane region" description="Helical" evidence="1">
    <location>
        <begin position="169"/>
        <end position="196"/>
    </location>
</feature>
<dbReference type="EMBL" id="JBDJNQ010000008">
    <property type="protein sequence ID" value="MEN5379031.1"/>
    <property type="molecule type" value="Genomic_DNA"/>
</dbReference>
<accession>A0ABV0BWF2</accession>
<reference evidence="2 3" key="1">
    <citation type="submission" date="2024-04" db="EMBL/GenBank/DDBJ databases">
        <title>WGS of bacteria from Torrens River.</title>
        <authorList>
            <person name="Wyrsch E.R."/>
            <person name="Drigo B."/>
        </authorList>
    </citation>
    <scope>NUCLEOTIDE SEQUENCE [LARGE SCALE GENOMIC DNA]</scope>
    <source>
        <strain evidence="2 3">TWI391</strain>
    </source>
</reference>
<feature type="transmembrane region" description="Helical" evidence="1">
    <location>
        <begin position="72"/>
        <end position="89"/>
    </location>
</feature>
<feature type="transmembrane region" description="Helical" evidence="1">
    <location>
        <begin position="45"/>
        <end position="66"/>
    </location>
</feature>
<feature type="transmembrane region" description="Helical" evidence="1">
    <location>
        <begin position="129"/>
        <end position="149"/>
    </location>
</feature>
<keyword evidence="1" id="KW-0472">Membrane</keyword>
<sequence>MNFDELKEQWNKQAENNFEIDPNLNHYKSVGSILVKLRRNIKMEFFSWLCAITFLMLLPNIDTYMITGYTKVAYYFLLLQMCISSLFYYKKFFYFYKTTKQFELLSSRENLLKLYYDLKFSIETYKMSSYLLVPQGILICFIFFSLGHSAEWADKIYHFGATWENDSSFIIFFILGVFAGLICLVVCIESMSYYYYGKYLKMIKKNIDALEEE</sequence>
<comment type="caution">
    <text evidence="2">The sequence shown here is derived from an EMBL/GenBank/DDBJ whole genome shotgun (WGS) entry which is preliminary data.</text>
</comment>
<keyword evidence="1" id="KW-1133">Transmembrane helix</keyword>
<keyword evidence="3" id="KW-1185">Reference proteome</keyword>
<protein>
    <recommendedName>
        <fullName evidence="4">DUF3278 domain-containing protein</fullName>
    </recommendedName>
</protein>
<evidence type="ECO:0000313" key="2">
    <source>
        <dbReference type="EMBL" id="MEN5379031.1"/>
    </source>
</evidence>
<keyword evidence="1" id="KW-0812">Transmembrane</keyword>
<name>A0ABV0BWF2_9SPHI</name>
<evidence type="ECO:0008006" key="4">
    <source>
        <dbReference type="Google" id="ProtNLM"/>
    </source>
</evidence>
<evidence type="ECO:0000256" key="1">
    <source>
        <dbReference type="SAM" id="Phobius"/>
    </source>
</evidence>
<dbReference type="Proteomes" id="UP001409291">
    <property type="component" value="Unassembled WGS sequence"/>
</dbReference>
<evidence type="ECO:0000313" key="3">
    <source>
        <dbReference type="Proteomes" id="UP001409291"/>
    </source>
</evidence>
<organism evidence="2 3">
    <name type="scientific">Sphingobacterium kitahiroshimense</name>
    <dbReference type="NCBI Taxonomy" id="470446"/>
    <lineage>
        <taxon>Bacteria</taxon>
        <taxon>Pseudomonadati</taxon>
        <taxon>Bacteroidota</taxon>
        <taxon>Sphingobacteriia</taxon>
        <taxon>Sphingobacteriales</taxon>
        <taxon>Sphingobacteriaceae</taxon>
        <taxon>Sphingobacterium</taxon>
    </lineage>
</organism>